<reference evidence="3 4" key="1">
    <citation type="submission" date="2011-10" db="EMBL/GenBank/DDBJ databases">
        <title>Whole genome sequence of Selenomonas ruminantium subsp. lactilytica TAM6421.</title>
        <authorList>
            <person name="Oguchi A."/>
            <person name="Ankai A."/>
            <person name="Kaneko J."/>
            <person name="Yamada-Narita S."/>
            <person name="Fukui S."/>
            <person name="Takahashi M."/>
            <person name="Onodera T."/>
            <person name="Kojima S."/>
            <person name="Fushimi T."/>
            <person name="Abe N."/>
            <person name="Kamio Y."/>
            <person name="Yamazaki S."/>
            <person name="Fujita N."/>
        </authorList>
    </citation>
    <scope>NUCLEOTIDE SEQUENCE [LARGE SCALE GENOMIC DNA]</scope>
    <source>
        <strain evidence="4">NBRC 103574 / TAM6421</strain>
    </source>
</reference>
<dbReference type="HOGENOM" id="CLU_942995_0_0_9"/>
<keyword evidence="1" id="KW-0802">TPR repeat</keyword>
<dbReference type="Pfam" id="PF12895">
    <property type="entry name" value="ANAPC3"/>
    <property type="match status" value="1"/>
</dbReference>
<dbReference type="OrthoDB" id="1666804at2"/>
<evidence type="ECO:0000313" key="4">
    <source>
        <dbReference type="Proteomes" id="UP000007887"/>
    </source>
</evidence>
<evidence type="ECO:0000256" key="2">
    <source>
        <dbReference type="SAM" id="MobiDB-lite"/>
    </source>
</evidence>
<dbReference type="PATRIC" id="fig|927704.6.peg.2536"/>
<evidence type="ECO:0008006" key="5">
    <source>
        <dbReference type="Google" id="ProtNLM"/>
    </source>
</evidence>
<dbReference type="EMBL" id="AP012292">
    <property type="protein sequence ID" value="BAL84161.1"/>
    <property type="molecule type" value="Genomic_DNA"/>
</dbReference>
<dbReference type="RefSeq" id="WP_014425582.1">
    <property type="nucleotide sequence ID" value="NC_017068.1"/>
</dbReference>
<protein>
    <recommendedName>
        <fullName evidence="5">Tetratricopeptide repeat-containing protein</fullName>
    </recommendedName>
</protein>
<dbReference type="AlphaFoldDB" id="I0GTS4"/>
<evidence type="ECO:0000256" key="1">
    <source>
        <dbReference type="PROSITE-ProRule" id="PRU00339"/>
    </source>
</evidence>
<feature type="region of interest" description="Disordered" evidence="2">
    <location>
        <begin position="1"/>
        <end position="22"/>
    </location>
</feature>
<dbReference type="eggNOG" id="ENOG5032WVQ">
    <property type="taxonomic scope" value="Bacteria"/>
</dbReference>
<gene>
    <name evidence="3" type="ordered locus">SELR_24530</name>
</gene>
<dbReference type="InterPro" id="IPR011990">
    <property type="entry name" value="TPR-like_helical_dom_sf"/>
</dbReference>
<proteinExistence type="predicted"/>
<dbReference type="KEGG" id="sri:SELR_24530"/>
<organism evidence="3 4">
    <name type="scientific">Selenomonas ruminantium subsp. lactilytica (strain NBRC 103574 / TAM6421)</name>
    <dbReference type="NCBI Taxonomy" id="927704"/>
    <lineage>
        <taxon>Bacteria</taxon>
        <taxon>Bacillati</taxon>
        <taxon>Bacillota</taxon>
        <taxon>Negativicutes</taxon>
        <taxon>Selenomonadales</taxon>
        <taxon>Selenomonadaceae</taxon>
        <taxon>Selenomonas</taxon>
    </lineage>
</organism>
<feature type="repeat" description="TPR" evidence="1">
    <location>
        <begin position="58"/>
        <end position="91"/>
    </location>
</feature>
<name>I0GTS4_SELRL</name>
<dbReference type="Gene3D" id="1.25.40.10">
    <property type="entry name" value="Tetratricopeptide repeat domain"/>
    <property type="match status" value="2"/>
</dbReference>
<accession>I0GTS4</accession>
<dbReference type="PROSITE" id="PS50005">
    <property type="entry name" value="TPR"/>
    <property type="match status" value="1"/>
</dbReference>
<dbReference type="Pfam" id="PF14559">
    <property type="entry name" value="TPR_19"/>
    <property type="match status" value="1"/>
</dbReference>
<dbReference type="SMART" id="SM00028">
    <property type="entry name" value="TPR"/>
    <property type="match status" value="2"/>
</dbReference>
<dbReference type="Proteomes" id="UP000007887">
    <property type="component" value="Chromosome"/>
</dbReference>
<feature type="compositionally biased region" description="Basic residues" evidence="2">
    <location>
        <begin position="1"/>
        <end position="14"/>
    </location>
</feature>
<evidence type="ECO:0000313" key="3">
    <source>
        <dbReference type="EMBL" id="BAL84161.1"/>
    </source>
</evidence>
<dbReference type="SUPFAM" id="SSF48452">
    <property type="entry name" value="TPR-like"/>
    <property type="match status" value="1"/>
</dbReference>
<dbReference type="InterPro" id="IPR019734">
    <property type="entry name" value="TPR_rpt"/>
</dbReference>
<sequence length="323" mass="36559">MGKASKRVKRNMHKKNNEAQMKQCQTQERELEQAFAQEKYADVLNILAELITANDVKPDFLYKGAYSYFMLGDYERAAQWVNNTLNFDPQNVEARILLARLCFIQNRQEDGLSIYDFLAANYQNSMTKEQKEQITDSSAYYVRREGDKLRQKYPHLAEFLQLKENAAEKTEPARTADTGSSALSALQRLKAKLEEVQAKNNKQAESETHVDGIPKQEETVTDKLADVSIEQQIVNIQNRTCSLREKVQILNKFAAAAYMAADYAGAMSYLQAALQLDDGDSQTIRNMAMAQAAFGEADKAQAIAAKLPEVDFVLLYLLKEQGR</sequence>